<evidence type="ECO:0000313" key="3">
    <source>
        <dbReference type="Proteomes" id="UP000824031"/>
    </source>
</evidence>
<reference evidence="2" key="2">
    <citation type="submission" date="2021-04" db="EMBL/GenBank/DDBJ databases">
        <authorList>
            <person name="Gilroy R."/>
        </authorList>
    </citation>
    <scope>NUCLEOTIDE SEQUENCE</scope>
    <source>
        <strain evidence="2">3436</strain>
    </source>
</reference>
<evidence type="ECO:0000256" key="1">
    <source>
        <dbReference type="SAM" id="Phobius"/>
    </source>
</evidence>
<protein>
    <recommendedName>
        <fullName evidence="4">Energy-coupling factor transport system substrate-specific component</fullName>
    </recommendedName>
</protein>
<evidence type="ECO:0000313" key="2">
    <source>
        <dbReference type="EMBL" id="HIZ47834.1"/>
    </source>
</evidence>
<organism evidence="2 3">
    <name type="scientific">Candidatus Gemmiger excrementavium</name>
    <dbReference type="NCBI Taxonomy" id="2838608"/>
    <lineage>
        <taxon>Bacteria</taxon>
        <taxon>Bacillati</taxon>
        <taxon>Bacillota</taxon>
        <taxon>Clostridia</taxon>
        <taxon>Eubacteriales</taxon>
        <taxon>Gemmiger</taxon>
    </lineage>
</organism>
<proteinExistence type="predicted"/>
<dbReference type="EMBL" id="DXBO01000050">
    <property type="protein sequence ID" value="HIZ47834.1"/>
    <property type="molecule type" value="Genomic_DNA"/>
</dbReference>
<feature type="transmembrane region" description="Helical" evidence="1">
    <location>
        <begin position="66"/>
        <end position="86"/>
    </location>
</feature>
<accession>A0A9D2F1J7</accession>
<keyword evidence="1" id="KW-0472">Membrane</keyword>
<feature type="transmembrane region" description="Helical" evidence="1">
    <location>
        <begin position="98"/>
        <end position="122"/>
    </location>
</feature>
<name>A0A9D2F1J7_9FIRM</name>
<feature type="transmembrane region" description="Helical" evidence="1">
    <location>
        <begin position="142"/>
        <end position="162"/>
    </location>
</feature>
<evidence type="ECO:0008006" key="4">
    <source>
        <dbReference type="Google" id="ProtNLM"/>
    </source>
</evidence>
<keyword evidence="1" id="KW-1133">Transmembrane helix</keyword>
<sequence>MKLTVKEIAIFGMLGGLMYASKVLMEVLPNVHLLGVFVVALTVVYRKKALYPLYTYVLLNGLMAGFATWWLPYLYLWTVLWAWVMLLPRQMPPKVRPVVYMAVCAAHGFLFGTLYAPAQALLFGLDLRGMVAWIVAGLPWDFVHGVSNFFCGVLICPLIALLQNADRYAGSR</sequence>
<comment type="caution">
    <text evidence="2">The sequence shown here is derived from an EMBL/GenBank/DDBJ whole genome shotgun (WGS) entry which is preliminary data.</text>
</comment>
<feature type="transmembrane region" description="Helical" evidence="1">
    <location>
        <begin position="27"/>
        <end position="46"/>
    </location>
</feature>
<dbReference type="AlphaFoldDB" id="A0A9D2F1J7"/>
<reference evidence="2" key="1">
    <citation type="journal article" date="2021" name="PeerJ">
        <title>Extensive microbial diversity within the chicken gut microbiome revealed by metagenomics and culture.</title>
        <authorList>
            <person name="Gilroy R."/>
            <person name="Ravi A."/>
            <person name="Getino M."/>
            <person name="Pursley I."/>
            <person name="Horton D.L."/>
            <person name="Alikhan N.F."/>
            <person name="Baker D."/>
            <person name="Gharbi K."/>
            <person name="Hall N."/>
            <person name="Watson M."/>
            <person name="Adriaenssens E.M."/>
            <person name="Foster-Nyarko E."/>
            <person name="Jarju S."/>
            <person name="Secka A."/>
            <person name="Antonio M."/>
            <person name="Oren A."/>
            <person name="Chaudhuri R.R."/>
            <person name="La Ragione R."/>
            <person name="Hildebrand F."/>
            <person name="Pallen M.J."/>
        </authorList>
    </citation>
    <scope>NUCLEOTIDE SEQUENCE</scope>
    <source>
        <strain evidence="2">3436</strain>
    </source>
</reference>
<gene>
    <name evidence="2" type="ORF">H9810_03840</name>
</gene>
<dbReference type="Proteomes" id="UP000824031">
    <property type="component" value="Unassembled WGS sequence"/>
</dbReference>
<keyword evidence="1" id="KW-0812">Transmembrane</keyword>